<evidence type="ECO:0000313" key="2">
    <source>
        <dbReference type="EMBL" id="QEH35922.1"/>
    </source>
</evidence>
<organism evidence="2 3">
    <name type="scientific">Aquisphaera giovannonii</name>
    <dbReference type="NCBI Taxonomy" id="406548"/>
    <lineage>
        <taxon>Bacteria</taxon>
        <taxon>Pseudomonadati</taxon>
        <taxon>Planctomycetota</taxon>
        <taxon>Planctomycetia</taxon>
        <taxon>Isosphaerales</taxon>
        <taxon>Isosphaeraceae</taxon>
        <taxon>Aquisphaera</taxon>
    </lineage>
</organism>
<keyword evidence="3" id="KW-1185">Reference proteome</keyword>
<reference evidence="2 3" key="1">
    <citation type="submission" date="2019-08" db="EMBL/GenBank/DDBJ databases">
        <title>Deep-cultivation of Planctomycetes and their phenomic and genomic characterization uncovers novel biology.</title>
        <authorList>
            <person name="Wiegand S."/>
            <person name="Jogler M."/>
            <person name="Boedeker C."/>
            <person name="Pinto D."/>
            <person name="Vollmers J."/>
            <person name="Rivas-Marin E."/>
            <person name="Kohn T."/>
            <person name="Peeters S.H."/>
            <person name="Heuer A."/>
            <person name="Rast P."/>
            <person name="Oberbeckmann S."/>
            <person name="Bunk B."/>
            <person name="Jeske O."/>
            <person name="Meyerdierks A."/>
            <person name="Storesund J.E."/>
            <person name="Kallscheuer N."/>
            <person name="Luecker S."/>
            <person name="Lage O.M."/>
            <person name="Pohl T."/>
            <person name="Merkel B.J."/>
            <person name="Hornburger P."/>
            <person name="Mueller R.-W."/>
            <person name="Bruemmer F."/>
            <person name="Labrenz M."/>
            <person name="Spormann A.M."/>
            <person name="Op den Camp H."/>
            <person name="Overmann J."/>
            <person name="Amann R."/>
            <person name="Jetten M.S.M."/>
            <person name="Mascher T."/>
            <person name="Medema M.H."/>
            <person name="Devos D.P."/>
            <person name="Kaster A.-K."/>
            <person name="Ovreas L."/>
            <person name="Rohde M."/>
            <person name="Galperin M.Y."/>
            <person name="Jogler C."/>
        </authorList>
    </citation>
    <scope>NUCLEOTIDE SEQUENCE [LARGE SCALE GENOMIC DNA]</scope>
    <source>
        <strain evidence="2 3">OJF2</strain>
    </source>
</reference>
<gene>
    <name evidence="2" type="ORF">OJF2_44790</name>
</gene>
<sequence length="70" mass="7376">MSRAFERGSKATMGHSTGPTGRGTVRLRSDRLGRAAASGIAERTRSRHPARRSRTAPFAPAGGWISGRAG</sequence>
<feature type="compositionally biased region" description="Basic residues" evidence="1">
    <location>
        <begin position="45"/>
        <end position="54"/>
    </location>
</feature>
<dbReference type="AlphaFoldDB" id="A0A5B9W5K0"/>
<dbReference type="EMBL" id="CP042997">
    <property type="protein sequence ID" value="QEH35922.1"/>
    <property type="molecule type" value="Genomic_DNA"/>
</dbReference>
<proteinExistence type="predicted"/>
<evidence type="ECO:0000256" key="1">
    <source>
        <dbReference type="SAM" id="MobiDB-lite"/>
    </source>
</evidence>
<dbReference type="RefSeq" id="WP_148595662.1">
    <property type="nucleotide sequence ID" value="NZ_CP042997.1"/>
</dbReference>
<dbReference type="Proteomes" id="UP000324233">
    <property type="component" value="Chromosome"/>
</dbReference>
<evidence type="ECO:0000313" key="3">
    <source>
        <dbReference type="Proteomes" id="UP000324233"/>
    </source>
</evidence>
<name>A0A5B9W5K0_9BACT</name>
<protein>
    <submittedName>
        <fullName evidence="2">Uncharacterized protein</fullName>
    </submittedName>
</protein>
<dbReference type="KEGG" id="agv:OJF2_44790"/>
<accession>A0A5B9W5K0</accession>
<feature type="region of interest" description="Disordered" evidence="1">
    <location>
        <begin position="1"/>
        <end position="70"/>
    </location>
</feature>